<evidence type="ECO:0000259" key="2">
    <source>
        <dbReference type="Pfam" id="PF11560"/>
    </source>
</evidence>
<accession>A0AAV7UQ19</accession>
<sequence length="222" mass="24750">MPRFTAKLYPLQDMLKDLPDSIPNDCFVASLVMFTSVVEDANIRDSVDEKVDVALKKVYSGAPLSLRARIYRTYVVQSLISDTKSLYRALDESSDCSEVLEYIDHQVEFLSDVPFDIVRVSAVSGGACVVARHNLVLRDWEIDADQRSSALQMPFQGSVLFGTQLKEKLHKLCKEKKNPSSLKSLPGDRQPSKLKSSLHQPFNGSLFAPRGRFQPDGAVKGN</sequence>
<proteinExistence type="predicted"/>
<gene>
    <name evidence="3" type="ORF">NDU88_000453</name>
</gene>
<evidence type="ECO:0000313" key="4">
    <source>
        <dbReference type="Proteomes" id="UP001066276"/>
    </source>
</evidence>
<dbReference type="Pfam" id="PF11560">
    <property type="entry name" value="LAP2alpha"/>
    <property type="match status" value="1"/>
</dbReference>
<reference evidence="3" key="1">
    <citation type="journal article" date="2022" name="bioRxiv">
        <title>Sequencing and chromosome-scale assembly of the giantPleurodeles waltlgenome.</title>
        <authorList>
            <person name="Brown T."/>
            <person name="Elewa A."/>
            <person name="Iarovenko S."/>
            <person name="Subramanian E."/>
            <person name="Araus A.J."/>
            <person name="Petzold A."/>
            <person name="Susuki M."/>
            <person name="Suzuki K.-i.T."/>
            <person name="Hayashi T."/>
            <person name="Toyoda A."/>
            <person name="Oliveira C."/>
            <person name="Osipova E."/>
            <person name="Leigh N.D."/>
            <person name="Simon A."/>
            <person name="Yun M.H."/>
        </authorList>
    </citation>
    <scope>NUCLEOTIDE SEQUENCE</scope>
    <source>
        <strain evidence="3">20211129_DDA</strain>
        <tissue evidence="3">Liver</tissue>
    </source>
</reference>
<dbReference type="EMBL" id="JANPWB010000004">
    <property type="protein sequence ID" value="KAJ1191137.1"/>
    <property type="molecule type" value="Genomic_DNA"/>
</dbReference>
<evidence type="ECO:0000256" key="1">
    <source>
        <dbReference type="SAM" id="MobiDB-lite"/>
    </source>
</evidence>
<dbReference type="InterPro" id="IPR021623">
    <property type="entry name" value="LAP2alpha_C"/>
</dbReference>
<keyword evidence="4" id="KW-1185">Reference proteome</keyword>
<feature type="region of interest" description="Disordered" evidence="1">
    <location>
        <begin position="177"/>
        <end position="222"/>
    </location>
</feature>
<feature type="domain" description="Lamina-associated polypeptide 2 alpha C-terminal" evidence="2">
    <location>
        <begin position="41"/>
        <end position="171"/>
    </location>
</feature>
<name>A0AAV7UQ19_PLEWA</name>
<feature type="compositionally biased region" description="Polar residues" evidence="1">
    <location>
        <begin position="193"/>
        <end position="203"/>
    </location>
</feature>
<protein>
    <recommendedName>
        <fullName evidence="2">Lamina-associated polypeptide 2 alpha C-terminal domain-containing protein</fullName>
    </recommendedName>
</protein>
<dbReference type="Proteomes" id="UP001066276">
    <property type="component" value="Chromosome 2_2"/>
</dbReference>
<dbReference type="AlphaFoldDB" id="A0AAV7UQ19"/>
<evidence type="ECO:0000313" key="3">
    <source>
        <dbReference type="EMBL" id="KAJ1191137.1"/>
    </source>
</evidence>
<comment type="caution">
    <text evidence="3">The sequence shown here is derived from an EMBL/GenBank/DDBJ whole genome shotgun (WGS) entry which is preliminary data.</text>
</comment>
<dbReference type="Gene3D" id="1.10.287.3160">
    <property type="match status" value="1"/>
</dbReference>
<organism evidence="3 4">
    <name type="scientific">Pleurodeles waltl</name>
    <name type="common">Iberian ribbed newt</name>
    <dbReference type="NCBI Taxonomy" id="8319"/>
    <lineage>
        <taxon>Eukaryota</taxon>
        <taxon>Metazoa</taxon>
        <taxon>Chordata</taxon>
        <taxon>Craniata</taxon>
        <taxon>Vertebrata</taxon>
        <taxon>Euteleostomi</taxon>
        <taxon>Amphibia</taxon>
        <taxon>Batrachia</taxon>
        <taxon>Caudata</taxon>
        <taxon>Salamandroidea</taxon>
        <taxon>Salamandridae</taxon>
        <taxon>Pleurodelinae</taxon>
        <taxon>Pleurodeles</taxon>
    </lineage>
</organism>